<evidence type="ECO:0000313" key="6">
    <source>
        <dbReference type="Proteomes" id="UP000008383"/>
    </source>
</evidence>
<dbReference type="InterPro" id="IPR001971">
    <property type="entry name" value="Ribosomal_uS11"/>
</dbReference>
<feature type="compositionally biased region" description="Polar residues" evidence="4">
    <location>
        <begin position="64"/>
        <end position="81"/>
    </location>
</feature>
<dbReference type="GO" id="GO:1990904">
    <property type="term" value="C:ribonucleoprotein complex"/>
    <property type="evidence" value="ECO:0007669"/>
    <property type="project" value="UniProtKB-KW"/>
</dbReference>
<dbReference type="HOGENOM" id="CLU_072439_0_0_1"/>
<dbReference type="HAMAP" id="MF_01310">
    <property type="entry name" value="Ribosomal_uS11"/>
    <property type="match status" value="1"/>
</dbReference>
<reference evidence="6" key="1">
    <citation type="journal article" date="2011" name="Genome Biol.">
        <title>Comparative and functional genomics provide insights into the pathogenicity of dermatophytic fungi.</title>
        <authorList>
            <person name="Burmester A."/>
            <person name="Shelest E."/>
            <person name="Gloeckner G."/>
            <person name="Heddergott C."/>
            <person name="Schindler S."/>
            <person name="Staib P."/>
            <person name="Heidel A."/>
            <person name="Felder M."/>
            <person name="Petzold A."/>
            <person name="Szafranski K."/>
            <person name="Feuermann M."/>
            <person name="Pedruzzi I."/>
            <person name="Priebe S."/>
            <person name="Groth M."/>
            <person name="Winkler R."/>
            <person name="Li W."/>
            <person name="Kniemeyer O."/>
            <person name="Schroeckh V."/>
            <person name="Hertweck C."/>
            <person name="Hube B."/>
            <person name="White T.C."/>
            <person name="Platzer M."/>
            <person name="Guthke R."/>
            <person name="Heitman J."/>
            <person name="Woestemeyer J."/>
            <person name="Zipfel P.F."/>
            <person name="Monod M."/>
            <person name="Brakhage A.A."/>
        </authorList>
    </citation>
    <scope>NUCLEOTIDE SEQUENCE [LARGE SCALE GENOMIC DNA]</scope>
    <source>
        <strain evidence="6">HKI 0517</strain>
    </source>
</reference>
<feature type="region of interest" description="Disordered" evidence="4">
    <location>
        <begin position="279"/>
        <end position="312"/>
    </location>
</feature>
<feature type="compositionally biased region" description="Polar residues" evidence="4">
    <location>
        <begin position="296"/>
        <end position="312"/>
    </location>
</feature>
<evidence type="ECO:0000256" key="3">
    <source>
        <dbReference type="ARBA" id="ARBA00023274"/>
    </source>
</evidence>
<dbReference type="GeneID" id="9579372"/>
<keyword evidence="2 5" id="KW-0689">Ribosomal protein</keyword>
<protein>
    <submittedName>
        <fullName evidence="5">37S ribosomal protein S11, putative</fullName>
    </submittedName>
</protein>
<evidence type="ECO:0000256" key="1">
    <source>
        <dbReference type="ARBA" id="ARBA00006194"/>
    </source>
</evidence>
<dbReference type="Proteomes" id="UP000008383">
    <property type="component" value="Unassembled WGS sequence"/>
</dbReference>
<dbReference type="AlphaFoldDB" id="D4D3E3"/>
<accession>D4D3E3</accession>
<dbReference type="OrthoDB" id="1654884at2759"/>
<evidence type="ECO:0000256" key="4">
    <source>
        <dbReference type="SAM" id="MobiDB-lite"/>
    </source>
</evidence>
<dbReference type="RefSeq" id="XP_003024252.1">
    <property type="nucleotide sequence ID" value="XM_003024206.1"/>
</dbReference>
<comment type="caution">
    <text evidence="5">The sequence shown here is derived from an EMBL/GenBank/DDBJ whole genome shotgun (WGS) entry which is preliminary data.</text>
</comment>
<evidence type="ECO:0000313" key="5">
    <source>
        <dbReference type="EMBL" id="EFE43641.1"/>
    </source>
</evidence>
<gene>
    <name evidence="5" type="ORF">TRV_01603</name>
</gene>
<comment type="similarity">
    <text evidence="1">Belongs to the universal ribosomal protein uS11 family.</text>
</comment>
<dbReference type="PANTHER" id="PTHR11759">
    <property type="entry name" value="40S RIBOSOMAL PROTEIN S14/30S RIBOSOMAL PROTEIN S11"/>
    <property type="match status" value="1"/>
</dbReference>
<proteinExistence type="inferred from homology"/>
<dbReference type="KEGG" id="tve:TRV_01603"/>
<keyword evidence="6" id="KW-1185">Reference proteome</keyword>
<dbReference type="GO" id="GO:0006412">
    <property type="term" value="P:translation"/>
    <property type="evidence" value="ECO:0007669"/>
    <property type="project" value="InterPro"/>
</dbReference>
<keyword evidence="3" id="KW-0687">Ribonucleoprotein</keyword>
<evidence type="ECO:0000256" key="2">
    <source>
        <dbReference type="ARBA" id="ARBA00022980"/>
    </source>
</evidence>
<dbReference type="EMBL" id="ACYE01000083">
    <property type="protein sequence ID" value="EFE43641.1"/>
    <property type="molecule type" value="Genomic_DNA"/>
</dbReference>
<dbReference type="InterPro" id="IPR036967">
    <property type="entry name" value="Ribosomal_uS11_sf"/>
</dbReference>
<sequence length="312" mass="34503">MSGRIPLLTALRSLALSGEAQSYSSRSLLRRPFSSTAQCRTASKDTQTQSKNDRELENRLLGGQSKNAGPSRLATLSQTTRSKAAASSSSKTTEEVISRVSSLIQNPQRTTELPHRLHIYSHRRNVHATLTKPNNDVLMSVSTGNIGFRKGHRGDYDAAHQLAVYTMGKIQERGFLMQINGLEVILRGFGPGREAFTKVLLGKEGKVLRERIVRVSDSTRLKFGGTRSPALSLASFLFYSLDSVATLTLFFMMAPAVPAVRVNDLCCFISSQAQDKQQERKEEKLNFKQPQAGRQLDSQRTTDQLKATVSTQ</sequence>
<dbReference type="Gene3D" id="3.30.420.80">
    <property type="entry name" value="Ribosomal protein S11"/>
    <property type="match status" value="1"/>
</dbReference>
<feature type="compositionally biased region" description="Low complexity" evidence="4">
    <location>
        <begin position="82"/>
        <end position="91"/>
    </location>
</feature>
<dbReference type="SUPFAM" id="SSF53137">
    <property type="entry name" value="Translational machinery components"/>
    <property type="match status" value="1"/>
</dbReference>
<feature type="region of interest" description="Disordered" evidence="4">
    <location>
        <begin position="34"/>
        <end position="92"/>
    </location>
</feature>
<name>D4D3E3_TRIVH</name>
<dbReference type="GO" id="GO:0003735">
    <property type="term" value="F:structural constituent of ribosome"/>
    <property type="evidence" value="ECO:0007669"/>
    <property type="project" value="InterPro"/>
</dbReference>
<dbReference type="GO" id="GO:0005840">
    <property type="term" value="C:ribosome"/>
    <property type="evidence" value="ECO:0007669"/>
    <property type="project" value="UniProtKB-KW"/>
</dbReference>
<feature type="compositionally biased region" description="Polar residues" evidence="4">
    <location>
        <begin position="36"/>
        <end position="50"/>
    </location>
</feature>
<organism evidence="5 6">
    <name type="scientific">Trichophyton verrucosum (strain HKI 0517)</name>
    <dbReference type="NCBI Taxonomy" id="663202"/>
    <lineage>
        <taxon>Eukaryota</taxon>
        <taxon>Fungi</taxon>
        <taxon>Dikarya</taxon>
        <taxon>Ascomycota</taxon>
        <taxon>Pezizomycotina</taxon>
        <taxon>Eurotiomycetes</taxon>
        <taxon>Eurotiomycetidae</taxon>
        <taxon>Onygenales</taxon>
        <taxon>Arthrodermataceae</taxon>
        <taxon>Trichophyton</taxon>
    </lineage>
</organism>